<dbReference type="InterPro" id="IPR010206">
    <property type="entry name" value="PolA_pol_I"/>
</dbReference>
<feature type="active site" evidence="7">
    <location>
        <position position="86"/>
    </location>
</feature>
<dbReference type="InterPro" id="IPR052191">
    <property type="entry name" value="tRNA_ntf/polyA_polymerase_I"/>
</dbReference>
<dbReference type="NCBIfam" id="TIGR01942">
    <property type="entry name" value="pcnB"/>
    <property type="match status" value="1"/>
</dbReference>
<keyword evidence="5 7" id="KW-0694">RNA-binding</keyword>
<keyword evidence="6 7" id="KW-0804">Transcription</keyword>
<dbReference type="InterPro" id="IPR025866">
    <property type="entry name" value="PolyA_pol_arg_C_dom"/>
</dbReference>
<dbReference type="GO" id="GO:0005524">
    <property type="term" value="F:ATP binding"/>
    <property type="evidence" value="ECO:0007669"/>
    <property type="project" value="UniProtKB-UniRule"/>
</dbReference>
<comment type="similarity">
    <text evidence="7 8">Belongs to the tRNA nucleotidyltransferase/poly(A) polymerase family.</text>
</comment>
<name>A0AAW8CB03_9PAST</name>
<keyword evidence="3 7" id="KW-0547">Nucleotide-binding</keyword>
<comment type="catalytic activity">
    <reaction evidence="7">
        <text>RNA(n) + ATP = RNA(n)-3'-adenine ribonucleotide + diphosphate</text>
        <dbReference type="Rhea" id="RHEA:11332"/>
        <dbReference type="Rhea" id="RHEA-COMP:14527"/>
        <dbReference type="Rhea" id="RHEA-COMP:17347"/>
        <dbReference type="ChEBI" id="CHEBI:30616"/>
        <dbReference type="ChEBI" id="CHEBI:33019"/>
        <dbReference type="ChEBI" id="CHEBI:140395"/>
        <dbReference type="ChEBI" id="CHEBI:173115"/>
        <dbReference type="EC" id="2.7.7.19"/>
    </reaction>
</comment>
<accession>A0AAW8CB03</accession>
<feature type="region of interest" description="Disordered" evidence="9">
    <location>
        <begin position="1"/>
        <end position="28"/>
    </location>
</feature>
<evidence type="ECO:0000259" key="11">
    <source>
        <dbReference type="Pfam" id="PF12626"/>
    </source>
</evidence>
<evidence type="ECO:0000256" key="2">
    <source>
        <dbReference type="ARBA" id="ARBA00022679"/>
    </source>
</evidence>
<dbReference type="InterPro" id="IPR002646">
    <property type="entry name" value="PolA_pol_head_dom"/>
</dbReference>
<dbReference type="Gene3D" id="3.30.460.10">
    <property type="entry name" value="Beta Polymerase, domain 2"/>
    <property type="match status" value="1"/>
</dbReference>
<evidence type="ECO:0000313" key="13">
    <source>
        <dbReference type="EMBL" id="MDP8148235.1"/>
    </source>
</evidence>
<dbReference type="HAMAP" id="MF_00957">
    <property type="entry name" value="PolyA_pol"/>
    <property type="match status" value="1"/>
</dbReference>
<dbReference type="EC" id="2.7.7.19" evidence="7"/>
<feature type="compositionally biased region" description="Basic residues" evidence="9">
    <location>
        <begin position="454"/>
        <end position="474"/>
    </location>
</feature>
<keyword evidence="2 7" id="KW-0808">Transferase</keyword>
<dbReference type="GO" id="GO:0003723">
    <property type="term" value="F:RNA binding"/>
    <property type="evidence" value="ECO:0007669"/>
    <property type="project" value="UniProtKB-UniRule"/>
</dbReference>
<keyword evidence="13" id="KW-0548">Nucleotidyltransferase</keyword>
<dbReference type="CDD" id="cd05398">
    <property type="entry name" value="NT_ClassII-CCAase"/>
    <property type="match status" value="1"/>
</dbReference>
<feature type="compositionally biased region" description="Basic and acidic residues" evidence="9">
    <location>
        <begin position="437"/>
        <end position="453"/>
    </location>
</feature>
<sequence>MDSCAPKTSNTQKPNKKETHQKSDMPSHILHKNITVNAQNYGISRHNISKNALSIVNKLSQNNFEVYLVGGCIRDILLGKTPKDFDIATNARPEEIKRIFGRQCRLIGRRFRLAHIVYGREVYEVATFRAGHDQNLNNQISKTNDQGMLLRDNVYGSLEEDAKRRDFSVNALYFDVKHNLIFDFFNGIQDLKEGKLRLIGDPTTRYQEDPVRMLRAIRFMAKLDMFLDKPTEQPVRQLAHLLQNIPAARLFDESLKLLQAGYGVKTYELLQQYHLFEVLFPTISSSFTKDSDSNAERMITKALTSTDERIRDNLRINPAFLYAALLWYPMREKMDELKNEGGLNTHDAMMLAANEILAETCKTIGLHRRHTAVIRDIWHLQFKMTKRVGKRPYQTLAHIKFRAGFDLLVMRAEIEKGDLVELSAWWHEFQLSNEVQRSEQIKNVHPHHSDDEKKKRKPRRKRYYKNRKPKTSIE</sequence>
<evidence type="ECO:0000313" key="14">
    <source>
        <dbReference type="Proteomes" id="UP001226020"/>
    </source>
</evidence>
<feature type="domain" description="Poly A polymerase head" evidence="10">
    <location>
        <begin position="66"/>
        <end position="197"/>
    </location>
</feature>
<dbReference type="GO" id="GO:1990817">
    <property type="term" value="F:poly(A) RNA polymerase activity"/>
    <property type="evidence" value="ECO:0007669"/>
    <property type="project" value="UniProtKB-UniRule"/>
</dbReference>
<feature type="domain" description="tRNA nucleotidyltransferase/poly(A) polymerase RNA and SrmB- binding" evidence="12">
    <location>
        <begin position="225"/>
        <end position="284"/>
    </location>
</feature>
<evidence type="ECO:0000256" key="9">
    <source>
        <dbReference type="SAM" id="MobiDB-lite"/>
    </source>
</evidence>
<dbReference type="PANTHER" id="PTHR43051:SF1">
    <property type="entry name" value="POLYNUCLEOTIDE ADENYLYLTRANSFERASE FAMILY PROTEIN"/>
    <property type="match status" value="1"/>
</dbReference>
<keyword evidence="4 7" id="KW-0067">ATP-binding</keyword>
<dbReference type="Gene3D" id="1.10.3090.10">
    <property type="entry name" value="cca-adding enzyme, domain 2"/>
    <property type="match status" value="1"/>
</dbReference>
<evidence type="ECO:0000256" key="8">
    <source>
        <dbReference type="RuleBase" id="RU003953"/>
    </source>
</evidence>
<dbReference type="SUPFAM" id="SSF81301">
    <property type="entry name" value="Nucleotidyltransferase"/>
    <property type="match status" value="1"/>
</dbReference>
<feature type="compositionally biased region" description="Polar residues" evidence="9">
    <location>
        <begin position="1"/>
        <end position="13"/>
    </location>
</feature>
<dbReference type="Proteomes" id="UP001226020">
    <property type="component" value="Unassembled WGS sequence"/>
</dbReference>
<dbReference type="AlphaFoldDB" id="A0AAW8CB03"/>
<organism evidence="13 14">
    <name type="scientific">Phocoenobacter atlanticus subsp. atlanticus</name>
    <dbReference type="NCBI Taxonomy" id="3061285"/>
    <lineage>
        <taxon>Bacteria</taxon>
        <taxon>Pseudomonadati</taxon>
        <taxon>Pseudomonadota</taxon>
        <taxon>Gammaproteobacteria</taxon>
        <taxon>Pasteurellales</taxon>
        <taxon>Pasteurellaceae</taxon>
        <taxon>Phocoenobacter</taxon>
        <taxon>Phocoenobacter atlanticus</taxon>
    </lineage>
</organism>
<dbReference type="Pfam" id="PF12626">
    <property type="entry name" value="PolyA_pol_arg_C"/>
    <property type="match status" value="1"/>
</dbReference>
<keyword evidence="14" id="KW-1185">Reference proteome</keyword>
<proteinExistence type="inferred from homology"/>
<dbReference type="EMBL" id="JASAXT010000005">
    <property type="protein sequence ID" value="MDP8148235.1"/>
    <property type="molecule type" value="Genomic_DNA"/>
</dbReference>
<feature type="region of interest" description="Disordered" evidence="9">
    <location>
        <begin position="437"/>
        <end position="474"/>
    </location>
</feature>
<evidence type="ECO:0000256" key="7">
    <source>
        <dbReference type="HAMAP-Rule" id="MF_00957"/>
    </source>
</evidence>
<feature type="domain" description="Polymerase A arginine-rich C-terminal" evidence="11">
    <location>
        <begin position="342"/>
        <end position="461"/>
    </location>
</feature>
<evidence type="ECO:0000256" key="5">
    <source>
        <dbReference type="ARBA" id="ARBA00022884"/>
    </source>
</evidence>
<dbReference type="RefSeq" id="WP_306351385.1">
    <property type="nucleotide sequence ID" value="NZ_JASAWV010000005.1"/>
</dbReference>
<evidence type="ECO:0000256" key="3">
    <source>
        <dbReference type="ARBA" id="ARBA00022741"/>
    </source>
</evidence>
<dbReference type="GO" id="GO:0006397">
    <property type="term" value="P:mRNA processing"/>
    <property type="evidence" value="ECO:0007669"/>
    <property type="project" value="UniProtKB-KW"/>
</dbReference>
<dbReference type="Pfam" id="PF12627">
    <property type="entry name" value="PolyA_pol_RNAbd"/>
    <property type="match status" value="1"/>
</dbReference>
<feature type="active site" evidence="7">
    <location>
        <position position="166"/>
    </location>
</feature>
<reference evidence="13 14" key="1">
    <citation type="journal article" date="2023" name="Front. Microbiol.">
        <title>Phylogeography and host specificity of Pasteurellaceae pathogenic to sea-farmed fish in the north-east Atlantic.</title>
        <authorList>
            <person name="Gulla S."/>
            <person name="Colquhoun D.J."/>
            <person name="Olsen A.B."/>
            <person name="Spilsberg B."/>
            <person name="Lagesen K."/>
            <person name="Aakesson C.P."/>
            <person name="Strom S."/>
            <person name="Manji F."/>
            <person name="Birkbeck T.H."/>
            <person name="Nilsen H.K."/>
        </authorList>
    </citation>
    <scope>NUCLEOTIDE SEQUENCE [LARGE SCALE GENOMIC DNA]</scope>
    <source>
        <strain evidence="13 14">NVIB3131</strain>
    </source>
</reference>
<evidence type="ECO:0000259" key="10">
    <source>
        <dbReference type="Pfam" id="PF01743"/>
    </source>
</evidence>
<evidence type="ECO:0000259" key="12">
    <source>
        <dbReference type="Pfam" id="PF12627"/>
    </source>
</evidence>
<dbReference type="SUPFAM" id="SSF81891">
    <property type="entry name" value="Poly A polymerase C-terminal region-like"/>
    <property type="match status" value="1"/>
</dbReference>
<dbReference type="GO" id="GO:0043633">
    <property type="term" value="P:polyadenylation-dependent RNA catabolic process"/>
    <property type="evidence" value="ECO:0007669"/>
    <property type="project" value="InterPro"/>
</dbReference>
<comment type="caution">
    <text evidence="13">The sequence shown here is derived from an EMBL/GenBank/DDBJ whole genome shotgun (WGS) entry which is preliminary data.</text>
</comment>
<feature type="active site" evidence="7">
    <location>
        <position position="84"/>
    </location>
</feature>
<gene>
    <name evidence="7 13" type="primary">pcnB</name>
    <name evidence="13" type="ORF">QJU57_03950</name>
</gene>
<keyword evidence="1 7" id="KW-0507">mRNA processing</keyword>
<evidence type="ECO:0000256" key="4">
    <source>
        <dbReference type="ARBA" id="ARBA00022840"/>
    </source>
</evidence>
<dbReference type="PANTHER" id="PTHR43051">
    <property type="entry name" value="POLYNUCLEOTIDE ADENYLYLTRANSFERASE FAMILY PROTEIN"/>
    <property type="match status" value="1"/>
</dbReference>
<comment type="function">
    <text evidence="7">Adds poly(A) tail to the 3' end of many RNAs, which usually targets these RNAs for decay. Plays a significant role in the global control of gene expression, through influencing the rate of transcript degradation, and in the general RNA quality control.</text>
</comment>
<dbReference type="Pfam" id="PF01743">
    <property type="entry name" value="PolyA_pol"/>
    <property type="match status" value="1"/>
</dbReference>
<dbReference type="InterPro" id="IPR032828">
    <property type="entry name" value="PolyA_RNA-bd"/>
</dbReference>
<protein>
    <recommendedName>
        <fullName evidence="7">Poly(A) polymerase I</fullName>
        <shortName evidence="7">PAP I</shortName>
        <ecNumber evidence="7">2.7.7.19</ecNumber>
    </recommendedName>
</protein>
<dbReference type="InterPro" id="IPR043519">
    <property type="entry name" value="NT_sf"/>
</dbReference>
<feature type="compositionally biased region" description="Basic and acidic residues" evidence="9">
    <location>
        <begin position="15"/>
        <end position="25"/>
    </location>
</feature>
<evidence type="ECO:0000256" key="6">
    <source>
        <dbReference type="ARBA" id="ARBA00023163"/>
    </source>
</evidence>
<evidence type="ECO:0000256" key="1">
    <source>
        <dbReference type="ARBA" id="ARBA00022664"/>
    </source>
</evidence>